<gene>
    <name evidence="10" type="ordered locus">AM1_4435</name>
</gene>
<comment type="subcellular location">
    <subcellularLocation>
        <location evidence="1">Membrane</location>
    </subcellularLocation>
    <subcellularLocation>
        <location evidence="2">Secreted</location>
    </subcellularLocation>
</comment>
<keyword evidence="4" id="KW-0800">Toxin</keyword>
<keyword evidence="7" id="KW-0472">Membrane</keyword>
<dbReference type="SUPFAM" id="SSF51120">
    <property type="entry name" value="beta-Roll"/>
    <property type="match status" value="4"/>
</dbReference>
<dbReference type="InterPro" id="IPR035986">
    <property type="entry name" value="PKD_dom_sf"/>
</dbReference>
<dbReference type="Gene3D" id="2.150.10.10">
    <property type="entry name" value="Serralysin-like metalloprotease, C-terminal"/>
    <property type="match status" value="7"/>
</dbReference>
<dbReference type="GO" id="GO:0005509">
    <property type="term" value="F:calcium ion binding"/>
    <property type="evidence" value="ECO:0007669"/>
    <property type="project" value="InterPro"/>
</dbReference>
<feature type="region of interest" description="Disordered" evidence="8">
    <location>
        <begin position="574"/>
        <end position="647"/>
    </location>
</feature>
<proteinExistence type="predicted"/>
<dbReference type="InterPro" id="IPR011049">
    <property type="entry name" value="Serralysin-like_metalloprot_C"/>
</dbReference>
<organism evidence="10 11">
    <name type="scientific">Acaryochloris marina (strain MBIC 11017)</name>
    <dbReference type="NCBI Taxonomy" id="329726"/>
    <lineage>
        <taxon>Bacteria</taxon>
        <taxon>Bacillati</taxon>
        <taxon>Cyanobacteriota</taxon>
        <taxon>Cyanophyceae</taxon>
        <taxon>Acaryochloridales</taxon>
        <taxon>Acaryochloridaceae</taxon>
        <taxon>Acaryochloris</taxon>
    </lineage>
</organism>
<dbReference type="GO" id="GO:0005576">
    <property type="term" value="C:extracellular region"/>
    <property type="evidence" value="ECO:0007669"/>
    <property type="project" value="UniProtKB-SubCell"/>
</dbReference>
<dbReference type="AlphaFoldDB" id="B0CF15"/>
<dbReference type="InterPro" id="IPR003995">
    <property type="entry name" value="RTX_toxin_determinant-A"/>
</dbReference>
<feature type="region of interest" description="Disordered" evidence="8">
    <location>
        <begin position="440"/>
        <end position="486"/>
    </location>
</feature>
<dbReference type="eggNOG" id="COG3291">
    <property type="taxonomic scope" value="Bacteria"/>
</dbReference>
<dbReference type="GO" id="GO:0090729">
    <property type="term" value="F:toxin activity"/>
    <property type="evidence" value="ECO:0007669"/>
    <property type="project" value="UniProtKB-KW"/>
</dbReference>
<dbReference type="PROSITE" id="PS00330">
    <property type="entry name" value="HEMOLYSIN_CALCIUM"/>
    <property type="match status" value="8"/>
</dbReference>
<dbReference type="EMBL" id="CP000828">
    <property type="protein sequence ID" value="ABW29412.1"/>
    <property type="molecule type" value="Genomic_DNA"/>
</dbReference>
<name>B0CF15_ACAM1</name>
<dbReference type="GO" id="GO:0016020">
    <property type="term" value="C:membrane"/>
    <property type="evidence" value="ECO:0007669"/>
    <property type="project" value="UniProtKB-SubCell"/>
</dbReference>
<dbReference type="InterPro" id="IPR022409">
    <property type="entry name" value="PKD/Chitinase_dom"/>
</dbReference>
<keyword evidence="6" id="KW-0843">Virulence</keyword>
<dbReference type="KEGG" id="amr:AM1_4435"/>
<keyword evidence="11" id="KW-1185">Reference proteome</keyword>
<dbReference type="HOGENOM" id="CLU_319498_0_0_3"/>
<feature type="region of interest" description="Disordered" evidence="8">
    <location>
        <begin position="759"/>
        <end position="820"/>
    </location>
</feature>
<dbReference type="CDD" id="cd00146">
    <property type="entry name" value="PKD"/>
    <property type="match status" value="1"/>
</dbReference>
<dbReference type="Proteomes" id="UP000000268">
    <property type="component" value="Chromosome"/>
</dbReference>
<dbReference type="PRINTS" id="PR00313">
    <property type="entry name" value="CABNDNGRPT"/>
</dbReference>
<evidence type="ECO:0000256" key="5">
    <source>
        <dbReference type="ARBA" id="ARBA00022737"/>
    </source>
</evidence>
<evidence type="ECO:0000256" key="3">
    <source>
        <dbReference type="ARBA" id="ARBA00022525"/>
    </source>
</evidence>
<evidence type="ECO:0000256" key="6">
    <source>
        <dbReference type="ARBA" id="ARBA00023026"/>
    </source>
</evidence>
<evidence type="ECO:0000313" key="11">
    <source>
        <dbReference type="Proteomes" id="UP000000268"/>
    </source>
</evidence>
<dbReference type="PRINTS" id="PR01488">
    <property type="entry name" value="RTXTOXINA"/>
</dbReference>
<evidence type="ECO:0000313" key="10">
    <source>
        <dbReference type="EMBL" id="ABW29412.1"/>
    </source>
</evidence>
<dbReference type="SMART" id="SM00089">
    <property type="entry name" value="PKD"/>
    <property type="match status" value="1"/>
</dbReference>
<feature type="compositionally biased region" description="Low complexity" evidence="8">
    <location>
        <begin position="470"/>
        <end position="486"/>
    </location>
</feature>
<dbReference type="Pfam" id="PF00353">
    <property type="entry name" value="HemolysinCabind"/>
    <property type="match status" value="9"/>
</dbReference>
<evidence type="ECO:0000256" key="1">
    <source>
        <dbReference type="ARBA" id="ARBA00004370"/>
    </source>
</evidence>
<dbReference type="InterPro" id="IPR018511">
    <property type="entry name" value="Hemolysin-typ_Ca-bd_CS"/>
</dbReference>
<sequence length="909" mass="95613">MIIGNPDQPRGRGIFENHASFNINFNKLRVKGFNEGFKIEFPNHHQDFIASSLNNSYFSRNKYNISAIGGAPLGNGTRPDDFPKNLKINNTRFIGAGNNALPVALFNSKTIGGLALAFDAGASYDTDPLKPDGQGLTRALASNAIAAYGWDFNNDGKIDKFGRQVSHQFSQAVTLTVWDNQGATHTLTKTFNVQRANYLNPFQNNDFRSGTAFGAAYRGNSAGADLSWLATPGVRRNASIGNGAAVLSSPNHYGTGLAQVIYDQHIRRGMQTLGLKLKNTEESGKLNNDIDITLWGVNGQFENSLYLTSGPQRAGTLPMQRVKLADVTLGGTNFDWQSFRWNVDLKQGYDFLLFQVNTRGTKDQGDFVGLDDVRLFGNGISTPTPSPIPSGDNHFFLDGTDANNWMRGSDRNQYMEGRGGNDTLRGAGGNDSLYGGTGNDHLHGEVGNDDLYGGDGNDLLDGGTGDDKFNGGNDNDTLVGQDGNDNLNGGAGLDVLYGGDGDDTLNGGAGNDSLWGSSGNDRLYGLEGDDRLDGALGDDNLNGGEGNDTLAGGEGNDTLYGDIGQDRLLGADGNDTLNGAAGDDELRGDGGDDSLYGDVGNDSLYGGSGSDTLSGGNDADSLMGGNGNDHLNGGDGQDQLFGNSGDDTLFGGRGDDQLLSSWGNDTLYGALGNDTLEGDYGEDSLYGYEGDDLIRGGMGRDRLYGEAGNDALWGGSGDDYLAGGLGNDSHWGEDGNDQIWAAAGNDLIYGGKGQDSLGGGAGNDSLHGGDGNDLLSSQDGNDWLMGDAGNDTLRGEGGNDTLTGGRGNDSVEGGHGNDLLMGVDATQTQAGRGEQDILTAWTGINTFVLGDASQAFYNDGQNNTLGAEDYALSKDSSNLVGIKFNSTDKPLTIGWGQLRRVCNQEQPFS</sequence>
<evidence type="ECO:0000256" key="7">
    <source>
        <dbReference type="ARBA" id="ARBA00023136"/>
    </source>
</evidence>
<dbReference type="STRING" id="329726.AM1_4435"/>
<keyword evidence="5" id="KW-0677">Repeat</keyword>
<dbReference type="InterPro" id="IPR050557">
    <property type="entry name" value="RTX_toxin/Mannuronan_C5-epim"/>
</dbReference>
<evidence type="ECO:0000256" key="8">
    <source>
        <dbReference type="SAM" id="MobiDB-lite"/>
    </source>
</evidence>
<dbReference type="eggNOG" id="COG2931">
    <property type="taxonomic scope" value="Bacteria"/>
</dbReference>
<reference evidence="10 11" key="1">
    <citation type="journal article" date="2008" name="Proc. Natl. Acad. Sci. U.S.A.">
        <title>Niche adaptation and genome expansion in the chlorophyll d-producing cyanobacterium Acaryochloris marina.</title>
        <authorList>
            <person name="Swingley W.D."/>
            <person name="Chen M."/>
            <person name="Cheung P.C."/>
            <person name="Conrad A.L."/>
            <person name="Dejesa L.C."/>
            <person name="Hao J."/>
            <person name="Honchak B.M."/>
            <person name="Karbach L.E."/>
            <person name="Kurdoglu A."/>
            <person name="Lahiri S."/>
            <person name="Mastrian S.D."/>
            <person name="Miyashita H."/>
            <person name="Page L."/>
            <person name="Ramakrishna P."/>
            <person name="Satoh S."/>
            <person name="Sattley W.M."/>
            <person name="Shimada Y."/>
            <person name="Taylor H.L."/>
            <person name="Tomo T."/>
            <person name="Tsuchiya T."/>
            <person name="Wang Z.T."/>
            <person name="Raymond J."/>
            <person name="Mimuro M."/>
            <person name="Blankenship R.E."/>
            <person name="Touchman J.W."/>
        </authorList>
    </citation>
    <scope>NUCLEOTIDE SEQUENCE [LARGE SCALE GENOMIC DNA]</scope>
    <source>
        <strain evidence="11">MBIC 11017</strain>
    </source>
</reference>
<dbReference type="InterPro" id="IPR013783">
    <property type="entry name" value="Ig-like_fold"/>
</dbReference>
<dbReference type="Gene3D" id="2.60.40.10">
    <property type="entry name" value="Immunoglobulins"/>
    <property type="match status" value="1"/>
</dbReference>
<evidence type="ECO:0000256" key="4">
    <source>
        <dbReference type="ARBA" id="ARBA00022656"/>
    </source>
</evidence>
<feature type="domain" description="PKD/Chitinase" evidence="9">
    <location>
        <begin position="103"/>
        <end position="196"/>
    </location>
</feature>
<dbReference type="PANTHER" id="PTHR38340:SF1">
    <property type="entry name" value="S-LAYER PROTEIN"/>
    <property type="match status" value="1"/>
</dbReference>
<dbReference type="SUPFAM" id="SSF49299">
    <property type="entry name" value="PKD domain"/>
    <property type="match status" value="1"/>
</dbReference>
<feature type="region of interest" description="Disordered" evidence="8">
    <location>
        <begin position="535"/>
        <end position="558"/>
    </location>
</feature>
<dbReference type="InterPro" id="IPR001343">
    <property type="entry name" value="Hemolysn_Ca-bd"/>
</dbReference>
<keyword evidence="3" id="KW-0964">Secreted</keyword>
<evidence type="ECO:0000256" key="2">
    <source>
        <dbReference type="ARBA" id="ARBA00004613"/>
    </source>
</evidence>
<evidence type="ECO:0000259" key="9">
    <source>
        <dbReference type="SMART" id="SM00089"/>
    </source>
</evidence>
<dbReference type="PANTHER" id="PTHR38340">
    <property type="entry name" value="S-LAYER PROTEIN"/>
    <property type="match status" value="1"/>
</dbReference>
<accession>B0CF15</accession>
<protein>
    <submittedName>
        <fullName evidence="10">Hemolysin-type calcium-binding region protein</fullName>
    </submittedName>
</protein>